<evidence type="ECO:0000313" key="7">
    <source>
        <dbReference type="EMBL" id="CAH0999363.1"/>
    </source>
</evidence>
<keyword evidence="8" id="KW-1185">Reference proteome</keyword>
<dbReference type="SUPFAM" id="SSF51735">
    <property type="entry name" value="NAD(P)-binding Rossmann-fold domains"/>
    <property type="match status" value="1"/>
</dbReference>
<evidence type="ECO:0000259" key="5">
    <source>
        <dbReference type="Pfam" id="PF00389"/>
    </source>
</evidence>
<dbReference type="PANTHER" id="PTHR43761:SF1">
    <property type="entry name" value="D-ISOMER SPECIFIC 2-HYDROXYACID DEHYDROGENASE CATALYTIC DOMAIN-CONTAINING PROTEIN-RELATED"/>
    <property type="match status" value="1"/>
</dbReference>
<dbReference type="InterPro" id="IPR006140">
    <property type="entry name" value="D-isomer_DH_NAD-bd"/>
</dbReference>
<reference evidence="7" key="1">
    <citation type="submission" date="2021-12" db="EMBL/GenBank/DDBJ databases">
        <authorList>
            <person name="Rodrigo-Torres L."/>
            <person name="Arahal R. D."/>
            <person name="Lucena T."/>
        </authorList>
    </citation>
    <scope>NUCLEOTIDE SEQUENCE</scope>
    <source>
        <strain evidence="7">CECT 8419</strain>
    </source>
</reference>
<comment type="similarity">
    <text evidence="1 4">Belongs to the D-isomer specific 2-hydroxyacid dehydrogenase family.</text>
</comment>
<evidence type="ECO:0000259" key="6">
    <source>
        <dbReference type="Pfam" id="PF02826"/>
    </source>
</evidence>
<sequence>MPATPRIVFLDAGTVDDLPAFARFDELGDFASYALTSPEQLLERAAGATVLITNKVALSAETIEQLPELQLICVAATGTNNIAKEAAAARGIPVRNVAGYSTDSVAQLTLTALFTVAMDLLHLNREVYSGNYSRAKDFTLWRQPFYELRGQRYGIIGLGTIGRRVAELATAYGAEVVYYSARGNDHDAPYTRMELDEFLATCDVVSIHCALSEQTDGVLDLDRLRQMKSSAYLVNVARGGIVVEQDLVTALDEGAIAGAAVDVFREEPLPADHPYLRVRNRDKLLLTPHIGWASVEARTRLIEGIMQNIRQGV</sequence>
<evidence type="ECO:0000256" key="3">
    <source>
        <dbReference type="ARBA" id="ARBA00023027"/>
    </source>
</evidence>
<name>A0ABM9AXY8_9BACT</name>
<dbReference type="Gene3D" id="3.40.50.720">
    <property type="entry name" value="NAD(P)-binding Rossmann-like Domain"/>
    <property type="match status" value="2"/>
</dbReference>
<evidence type="ECO:0000313" key="8">
    <source>
        <dbReference type="Proteomes" id="UP000837803"/>
    </source>
</evidence>
<proteinExistence type="inferred from homology"/>
<organism evidence="7 8">
    <name type="scientific">Neolewinella maritima</name>
    <dbReference type="NCBI Taxonomy" id="1383882"/>
    <lineage>
        <taxon>Bacteria</taxon>
        <taxon>Pseudomonadati</taxon>
        <taxon>Bacteroidota</taxon>
        <taxon>Saprospiria</taxon>
        <taxon>Saprospirales</taxon>
        <taxon>Lewinellaceae</taxon>
        <taxon>Neolewinella</taxon>
    </lineage>
</organism>
<protein>
    <submittedName>
        <fullName evidence="7">2-hydroxyacid dehydrogenase</fullName>
        <ecNumber evidence="7">1.-.-.-</ecNumber>
    </submittedName>
</protein>
<feature type="domain" description="D-isomer specific 2-hydroxyacid dehydrogenase catalytic" evidence="5">
    <location>
        <begin position="29"/>
        <end position="311"/>
    </location>
</feature>
<evidence type="ECO:0000256" key="2">
    <source>
        <dbReference type="ARBA" id="ARBA00023002"/>
    </source>
</evidence>
<dbReference type="InterPro" id="IPR029753">
    <property type="entry name" value="D-isomer_DH_CS"/>
</dbReference>
<dbReference type="GO" id="GO:0016491">
    <property type="term" value="F:oxidoreductase activity"/>
    <property type="evidence" value="ECO:0007669"/>
    <property type="project" value="UniProtKB-KW"/>
</dbReference>
<dbReference type="PANTHER" id="PTHR43761">
    <property type="entry name" value="D-ISOMER SPECIFIC 2-HYDROXYACID DEHYDROGENASE FAMILY PROTEIN (AFU_ORTHOLOGUE AFUA_1G13630)"/>
    <property type="match status" value="1"/>
</dbReference>
<dbReference type="EMBL" id="CAKLPZ010000001">
    <property type="protein sequence ID" value="CAH0999363.1"/>
    <property type="molecule type" value="Genomic_DNA"/>
</dbReference>
<dbReference type="PROSITE" id="PS00671">
    <property type="entry name" value="D_2_HYDROXYACID_DH_3"/>
    <property type="match status" value="1"/>
</dbReference>
<comment type="caution">
    <text evidence="7">The sequence shown here is derived from an EMBL/GenBank/DDBJ whole genome shotgun (WGS) entry which is preliminary data.</text>
</comment>
<feature type="domain" description="D-isomer specific 2-hydroxyacid dehydrogenase NAD-binding" evidence="6">
    <location>
        <begin position="114"/>
        <end position="291"/>
    </location>
</feature>
<dbReference type="EC" id="1.-.-.-" evidence="7"/>
<accession>A0ABM9AXY8</accession>
<dbReference type="RefSeq" id="WP_238749551.1">
    <property type="nucleotide sequence ID" value="NZ_CAKLPZ010000001.1"/>
</dbReference>
<dbReference type="InterPro" id="IPR036291">
    <property type="entry name" value="NAD(P)-bd_dom_sf"/>
</dbReference>
<dbReference type="Pfam" id="PF02826">
    <property type="entry name" value="2-Hacid_dh_C"/>
    <property type="match status" value="1"/>
</dbReference>
<keyword evidence="3" id="KW-0520">NAD</keyword>
<gene>
    <name evidence="7" type="ORF">LEM8419_00661</name>
</gene>
<evidence type="ECO:0000256" key="4">
    <source>
        <dbReference type="RuleBase" id="RU003719"/>
    </source>
</evidence>
<keyword evidence="2 4" id="KW-0560">Oxidoreductase</keyword>
<dbReference type="SUPFAM" id="SSF52283">
    <property type="entry name" value="Formate/glycerate dehydrogenase catalytic domain-like"/>
    <property type="match status" value="1"/>
</dbReference>
<evidence type="ECO:0000256" key="1">
    <source>
        <dbReference type="ARBA" id="ARBA00005854"/>
    </source>
</evidence>
<dbReference type="InterPro" id="IPR050418">
    <property type="entry name" value="D-iso_2-hydroxyacid_DH_PdxB"/>
</dbReference>
<dbReference type="InterPro" id="IPR006139">
    <property type="entry name" value="D-isomer_2_OHA_DH_cat_dom"/>
</dbReference>
<dbReference type="Proteomes" id="UP000837803">
    <property type="component" value="Unassembled WGS sequence"/>
</dbReference>
<dbReference type="Pfam" id="PF00389">
    <property type="entry name" value="2-Hacid_dh"/>
    <property type="match status" value="1"/>
</dbReference>